<gene>
    <name evidence="1" type="ORF">MLD38_026412</name>
</gene>
<dbReference type="EMBL" id="CM042886">
    <property type="protein sequence ID" value="KAI4341722.1"/>
    <property type="molecule type" value="Genomic_DNA"/>
</dbReference>
<name>A0ACB9NZI6_9MYRT</name>
<protein>
    <submittedName>
        <fullName evidence="1">Uncharacterized protein</fullName>
    </submittedName>
</protein>
<proteinExistence type="predicted"/>
<sequence>MDLPSLQSEFTQYLQSLLVMGYLDRSEFRMVCVASVHASGLPSEYFSLFRDCTDSMLRVMEQALAKPVPDFPVVIEMADHLSSATARIGAGRIRSMAGYISTCATTANKQGCLRYLRMTRLEHDALSYSLSVITELGTSILRLGGEIPLNW</sequence>
<reference evidence="2" key="1">
    <citation type="journal article" date="2023" name="Front. Plant Sci.">
        <title>Chromosomal-level genome assembly of Melastoma candidum provides insights into trichome evolution.</title>
        <authorList>
            <person name="Zhong Y."/>
            <person name="Wu W."/>
            <person name="Sun C."/>
            <person name="Zou P."/>
            <person name="Liu Y."/>
            <person name="Dai S."/>
            <person name="Zhou R."/>
        </authorList>
    </citation>
    <scope>NUCLEOTIDE SEQUENCE [LARGE SCALE GENOMIC DNA]</scope>
</reference>
<evidence type="ECO:0000313" key="2">
    <source>
        <dbReference type="Proteomes" id="UP001057402"/>
    </source>
</evidence>
<comment type="caution">
    <text evidence="1">The sequence shown here is derived from an EMBL/GenBank/DDBJ whole genome shotgun (WGS) entry which is preliminary data.</text>
</comment>
<keyword evidence="2" id="KW-1185">Reference proteome</keyword>
<dbReference type="Proteomes" id="UP001057402">
    <property type="component" value="Chromosome 7"/>
</dbReference>
<accession>A0ACB9NZI6</accession>
<organism evidence="1 2">
    <name type="scientific">Melastoma candidum</name>
    <dbReference type="NCBI Taxonomy" id="119954"/>
    <lineage>
        <taxon>Eukaryota</taxon>
        <taxon>Viridiplantae</taxon>
        <taxon>Streptophyta</taxon>
        <taxon>Embryophyta</taxon>
        <taxon>Tracheophyta</taxon>
        <taxon>Spermatophyta</taxon>
        <taxon>Magnoliopsida</taxon>
        <taxon>eudicotyledons</taxon>
        <taxon>Gunneridae</taxon>
        <taxon>Pentapetalae</taxon>
        <taxon>rosids</taxon>
        <taxon>malvids</taxon>
        <taxon>Myrtales</taxon>
        <taxon>Melastomataceae</taxon>
        <taxon>Melastomatoideae</taxon>
        <taxon>Melastomateae</taxon>
        <taxon>Melastoma</taxon>
    </lineage>
</organism>
<evidence type="ECO:0000313" key="1">
    <source>
        <dbReference type="EMBL" id="KAI4341722.1"/>
    </source>
</evidence>